<comment type="caution">
    <text evidence="1">The sequence shown here is derived from an EMBL/GenBank/DDBJ whole genome shotgun (WGS) entry which is preliminary data.</text>
</comment>
<protein>
    <submittedName>
        <fullName evidence="1">Uncharacterized protein</fullName>
    </submittedName>
</protein>
<organism evidence="1 2">
    <name type="scientific">Nitzschia inconspicua</name>
    <dbReference type="NCBI Taxonomy" id="303405"/>
    <lineage>
        <taxon>Eukaryota</taxon>
        <taxon>Sar</taxon>
        <taxon>Stramenopiles</taxon>
        <taxon>Ochrophyta</taxon>
        <taxon>Bacillariophyta</taxon>
        <taxon>Bacillariophyceae</taxon>
        <taxon>Bacillariophycidae</taxon>
        <taxon>Bacillariales</taxon>
        <taxon>Bacillariaceae</taxon>
        <taxon>Nitzschia</taxon>
    </lineage>
</organism>
<evidence type="ECO:0000313" key="2">
    <source>
        <dbReference type="Proteomes" id="UP000693970"/>
    </source>
</evidence>
<accession>A0A9K3PRZ9</accession>
<evidence type="ECO:0000313" key="1">
    <source>
        <dbReference type="EMBL" id="KAG7357492.1"/>
    </source>
</evidence>
<gene>
    <name evidence="1" type="ORF">IV203_002180</name>
</gene>
<reference evidence="1" key="1">
    <citation type="journal article" date="2021" name="Sci. Rep.">
        <title>Diploid genomic architecture of Nitzschia inconspicua, an elite biomass production diatom.</title>
        <authorList>
            <person name="Oliver A."/>
            <person name="Podell S."/>
            <person name="Pinowska A."/>
            <person name="Traller J.C."/>
            <person name="Smith S.R."/>
            <person name="McClure R."/>
            <person name="Beliaev A."/>
            <person name="Bohutskyi P."/>
            <person name="Hill E.A."/>
            <person name="Rabines A."/>
            <person name="Zheng H."/>
            <person name="Allen L.Z."/>
            <person name="Kuo A."/>
            <person name="Grigoriev I.V."/>
            <person name="Allen A.E."/>
            <person name="Hazlebeck D."/>
            <person name="Allen E.E."/>
        </authorList>
    </citation>
    <scope>NUCLEOTIDE SEQUENCE</scope>
    <source>
        <strain evidence="1">Hildebrandi</strain>
    </source>
</reference>
<keyword evidence="2" id="KW-1185">Reference proteome</keyword>
<dbReference type="EMBL" id="JAGRRH010000015">
    <property type="protein sequence ID" value="KAG7357492.1"/>
    <property type="molecule type" value="Genomic_DNA"/>
</dbReference>
<reference evidence="1" key="2">
    <citation type="submission" date="2021-04" db="EMBL/GenBank/DDBJ databases">
        <authorList>
            <person name="Podell S."/>
        </authorList>
    </citation>
    <scope>NUCLEOTIDE SEQUENCE</scope>
    <source>
        <strain evidence="1">Hildebrandi</strain>
    </source>
</reference>
<sequence length="150" mass="16250">MSGFVSCYPFLEAVVPHEADYVTGPQATMVLVLDLDVIPLQGRMPFATLWVGACEGMFRIFNGLIAGWANTEYVCLEFLGTAMISEDVLAVFGGDCLTIKDEVAVGAVDHWSWDVLVRGKTLVVSSQFASLDIEFRGPAQLSRAICLDGP</sequence>
<dbReference type="Proteomes" id="UP000693970">
    <property type="component" value="Unassembled WGS sequence"/>
</dbReference>
<dbReference type="AlphaFoldDB" id="A0A9K3PRZ9"/>
<proteinExistence type="predicted"/>
<name>A0A9K3PRZ9_9STRA</name>